<accession>A0A540VGS1</accession>
<keyword evidence="2" id="KW-1185">Reference proteome</keyword>
<protein>
    <submittedName>
        <fullName evidence="1">Uncharacterized protein</fullName>
    </submittedName>
</protein>
<gene>
    <name evidence="1" type="ORF">FKZ61_09470</name>
</gene>
<dbReference type="EMBL" id="VIGC01000010">
    <property type="protein sequence ID" value="TQE95964.1"/>
    <property type="molecule type" value="Genomic_DNA"/>
</dbReference>
<dbReference type="RefSeq" id="WP_141609881.1">
    <property type="nucleotide sequence ID" value="NZ_VIGC02000010.1"/>
</dbReference>
<sequence length="132" mass="15467">MHIREYQQWLESWDKAREWDKVLPSHTLLHAMEELGEISRLVQMLEGYRPLSPADLEALREELALELSDLQVMIFKLAYLCGIDMEEAMRRGQEKADQRFPDPSTGPAEREAYWRRFKQYLADAALDAPEGE</sequence>
<dbReference type="Proteomes" id="UP000317371">
    <property type="component" value="Unassembled WGS sequence"/>
</dbReference>
<dbReference type="AlphaFoldDB" id="A0A540VGS1"/>
<dbReference type="Gene3D" id="1.10.287.1080">
    <property type="entry name" value="MazG-like"/>
    <property type="match status" value="1"/>
</dbReference>
<dbReference type="InParanoid" id="A0A540VGS1"/>
<reference evidence="1 2" key="1">
    <citation type="submission" date="2019-06" db="EMBL/GenBank/DDBJ databases">
        <title>Genome sequence of Litorilinea aerophila BAA-2444.</title>
        <authorList>
            <person name="Maclea K.S."/>
            <person name="Maurais E.G."/>
            <person name="Iannazzi L.C."/>
        </authorList>
    </citation>
    <scope>NUCLEOTIDE SEQUENCE [LARGE SCALE GENOMIC DNA]</scope>
    <source>
        <strain evidence="1 2">ATCC BAA-2444</strain>
    </source>
</reference>
<evidence type="ECO:0000313" key="2">
    <source>
        <dbReference type="Proteomes" id="UP000317371"/>
    </source>
</evidence>
<evidence type="ECO:0000313" key="1">
    <source>
        <dbReference type="EMBL" id="TQE95964.1"/>
    </source>
</evidence>
<dbReference type="CDD" id="cd11523">
    <property type="entry name" value="NTP-PPase"/>
    <property type="match status" value="1"/>
</dbReference>
<name>A0A540VGS1_9CHLR</name>
<organism evidence="1 2">
    <name type="scientific">Litorilinea aerophila</name>
    <dbReference type="NCBI Taxonomy" id="1204385"/>
    <lineage>
        <taxon>Bacteria</taxon>
        <taxon>Bacillati</taxon>
        <taxon>Chloroflexota</taxon>
        <taxon>Caldilineae</taxon>
        <taxon>Caldilineales</taxon>
        <taxon>Caldilineaceae</taxon>
        <taxon>Litorilinea</taxon>
    </lineage>
</organism>
<dbReference type="OrthoDB" id="9791898at2"/>
<dbReference type="PANTHER" id="PTHR42692:SF2">
    <property type="entry name" value="IG HYPOTHETICAL 16995"/>
    <property type="match status" value="1"/>
</dbReference>
<dbReference type="SUPFAM" id="SSF101386">
    <property type="entry name" value="all-alpha NTP pyrophosphatases"/>
    <property type="match status" value="1"/>
</dbReference>
<proteinExistence type="predicted"/>
<dbReference type="PANTHER" id="PTHR42692">
    <property type="entry name" value="NUCLEOTIDE PYROPHOSPHOHYDROLASE"/>
    <property type="match status" value="1"/>
</dbReference>
<comment type="caution">
    <text evidence="1">The sequence shown here is derived from an EMBL/GenBank/DDBJ whole genome shotgun (WGS) entry which is preliminary data.</text>
</comment>
<dbReference type="InterPro" id="IPR047046">
    <property type="entry name" value="YpjD/YvdC"/>
</dbReference>
<dbReference type="FunCoup" id="A0A540VGS1">
    <property type="interactions" value="5"/>
</dbReference>